<reference evidence="2" key="1">
    <citation type="journal article" date="2020" name="Fungal Divers.">
        <title>Resolving the Mortierellaceae phylogeny through synthesis of multi-gene phylogenetics and phylogenomics.</title>
        <authorList>
            <person name="Vandepol N."/>
            <person name="Liber J."/>
            <person name="Desiro A."/>
            <person name="Na H."/>
            <person name="Kennedy M."/>
            <person name="Barry K."/>
            <person name="Grigoriev I.V."/>
            <person name="Miller A.N."/>
            <person name="O'Donnell K."/>
            <person name="Stajich J.E."/>
            <person name="Bonito G."/>
        </authorList>
    </citation>
    <scope>NUCLEOTIDE SEQUENCE</scope>
    <source>
        <strain evidence="2">NVP1</strain>
    </source>
</reference>
<feature type="compositionally biased region" description="Basic residues" evidence="1">
    <location>
        <begin position="400"/>
        <end position="411"/>
    </location>
</feature>
<feature type="region of interest" description="Disordered" evidence="1">
    <location>
        <begin position="86"/>
        <end position="168"/>
    </location>
</feature>
<comment type="caution">
    <text evidence="2">The sequence shown here is derived from an EMBL/GenBank/DDBJ whole genome shotgun (WGS) entry which is preliminary data.</text>
</comment>
<feature type="compositionally biased region" description="Basic and acidic residues" evidence="1">
    <location>
        <begin position="386"/>
        <end position="399"/>
    </location>
</feature>
<name>A0A9P5SK88_9FUNG</name>
<proteinExistence type="predicted"/>
<evidence type="ECO:0000313" key="3">
    <source>
        <dbReference type="Proteomes" id="UP000696485"/>
    </source>
</evidence>
<dbReference type="AlphaFoldDB" id="A0A9P5SK88"/>
<dbReference type="EMBL" id="JAAAUY010000437">
    <property type="protein sequence ID" value="KAF9329926.1"/>
    <property type="molecule type" value="Genomic_DNA"/>
</dbReference>
<accession>A0A9P5SK88</accession>
<feature type="compositionally biased region" description="Basic and acidic residues" evidence="1">
    <location>
        <begin position="487"/>
        <end position="503"/>
    </location>
</feature>
<feature type="region of interest" description="Disordered" evidence="1">
    <location>
        <begin position="247"/>
        <end position="423"/>
    </location>
</feature>
<feature type="region of interest" description="Disordered" evidence="1">
    <location>
        <begin position="487"/>
        <end position="513"/>
    </location>
</feature>
<evidence type="ECO:0000256" key="1">
    <source>
        <dbReference type="SAM" id="MobiDB-lite"/>
    </source>
</evidence>
<organism evidence="2 3">
    <name type="scientific">Podila minutissima</name>
    <dbReference type="NCBI Taxonomy" id="64525"/>
    <lineage>
        <taxon>Eukaryota</taxon>
        <taxon>Fungi</taxon>
        <taxon>Fungi incertae sedis</taxon>
        <taxon>Mucoromycota</taxon>
        <taxon>Mortierellomycotina</taxon>
        <taxon>Mortierellomycetes</taxon>
        <taxon>Mortierellales</taxon>
        <taxon>Mortierellaceae</taxon>
        <taxon>Podila</taxon>
    </lineage>
</organism>
<dbReference type="Proteomes" id="UP000696485">
    <property type="component" value="Unassembled WGS sequence"/>
</dbReference>
<feature type="compositionally biased region" description="Low complexity" evidence="1">
    <location>
        <begin position="272"/>
        <end position="292"/>
    </location>
</feature>
<feature type="compositionally biased region" description="Polar residues" evidence="1">
    <location>
        <begin position="59"/>
        <end position="69"/>
    </location>
</feature>
<keyword evidence="3" id="KW-1185">Reference proteome</keyword>
<feature type="compositionally biased region" description="Pro residues" evidence="1">
    <location>
        <begin position="145"/>
        <end position="154"/>
    </location>
</feature>
<protein>
    <submittedName>
        <fullName evidence="2">Uncharacterized protein</fullName>
    </submittedName>
</protein>
<sequence length="774" mass="85401">MTTLIHHSLTQNKAFRREELTTVATTATNPCASEIWTLQLNAPQSNGPLVPAKRKSTEPTDSGISINANTTTTMKKSIDTTSIPIATSTTITSTHDIVEDTPSPSPEDTQPRRSGRSRRPPKPKEADDYITHSIHLTSRRHASPTTPPTSPPPNKVGEDPPPIKKRGSVKFDKHIITTIPTKENPTTIDTVMRTPVEGPVMMSPRLRRPPQNLSEFVSSEDFKAAPCGKRMDRAFTACGQIAPSSLSPVAVDGGTRTVRPDRKDKKRSKSESNVSNAANNVLTANIATTASTTPPPTQATYSAKLTKPTMEATSTEVLEPQPSRGTNINPRPRPVSIPLSALSHSKRRSEDFSTCFQRSGEVKKRQRRSQSVQLQSMTLDHHHQRRDFPSRHEIYEQRRQYRLQRSRHGKRGGSGDDEEDSDSDFDFLKEEEENYRMRILTAKRQLALTGRLGRLYESGDEYEDEVDEDEVYLRELEGHEGGRRKTFARCRDQKGEESHEKRGGTGGYGQEYERSCRAEGERIKLLMDPSVITYGFDSCDGQYILDYNQGPLFNNVTWPEFSDLKDLKGVNPNHGGSVNSNGHDHIEATVSDQGALETRLSTTNSSMDAALEADKDGVPLALSSVFPALAGCGPEVEFASTDIKSRHMDSDAEAKEWGLLMGQGGGRPSIEGNTVMDRRLERQLSLSSLFSLLSAKQEPLKLIPEVDTEMSLADTESLVKLSEDILAGVTAEDDLLAGTGCKAEDTSKAGVVPTGEEEEEDIQVEEFIGLSWCQ</sequence>
<evidence type="ECO:0000313" key="2">
    <source>
        <dbReference type="EMBL" id="KAF9329926.1"/>
    </source>
</evidence>
<gene>
    <name evidence="2" type="ORF">BG006_007068</name>
</gene>
<feature type="region of interest" description="Disordered" evidence="1">
    <location>
        <begin position="44"/>
        <end position="69"/>
    </location>
</feature>